<dbReference type="EMBL" id="BARW01032414">
    <property type="protein sequence ID" value="GAJ12970.1"/>
    <property type="molecule type" value="Genomic_DNA"/>
</dbReference>
<reference evidence="2" key="1">
    <citation type="journal article" date="2014" name="Front. Microbiol.">
        <title>High frequency of phylogenetically diverse reductive dehalogenase-homologous genes in deep subseafloor sedimentary metagenomes.</title>
        <authorList>
            <person name="Kawai M."/>
            <person name="Futagami T."/>
            <person name="Toyoda A."/>
            <person name="Takaki Y."/>
            <person name="Nishi S."/>
            <person name="Hori S."/>
            <person name="Arai W."/>
            <person name="Tsubouchi T."/>
            <person name="Morono Y."/>
            <person name="Uchiyama I."/>
            <person name="Ito T."/>
            <person name="Fujiyama A."/>
            <person name="Inagaki F."/>
            <person name="Takami H."/>
        </authorList>
    </citation>
    <scope>NUCLEOTIDE SEQUENCE</scope>
    <source>
        <strain evidence="2">Expedition CK06-06</strain>
    </source>
</reference>
<gene>
    <name evidence="2" type="ORF">S12H4_51308</name>
</gene>
<feature type="region of interest" description="Disordered" evidence="1">
    <location>
        <begin position="35"/>
        <end position="61"/>
    </location>
</feature>
<feature type="non-terminal residue" evidence="2">
    <location>
        <position position="1"/>
    </location>
</feature>
<evidence type="ECO:0000313" key="2">
    <source>
        <dbReference type="EMBL" id="GAJ12970.1"/>
    </source>
</evidence>
<sequence length="61" mass="6954">IIDFENVGHCKDCPEVRDFGRLLQREGVFVAAGRRGAKASKGVARRPYRSRRGRKKKEVLI</sequence>
<evidence type="ECO:0000256" key="1">
    <source>
        <dbReference type="SAM" id="MobiDB-lite"/>
    </source>
</evidence>
<name>X1VSZ6_9ZZZZ</name>
<proteinExistence type="predicted"/>
<accession>X1VSZ6</accession>
<comment type="caution">
    <text evidence="2">The sequence shown here is derived from an EMBL/GenBank/DDBJ whole genome shotgun (WGS) entry which is preliminary data.</text>
</comment>
<protein>
    <submittedName>
        <fullName evidence="2">Uncharacterized protein</fullName>
    </submittedName>
</protein>
<organism evidence="2">
    <name type="scientific">marine sediment metagenome</name>
    <dbReference type="NCBI Taxonomy" id="412755"/>
    <lineage>
        <taxon>unclassified sequences</taxon>
        <taxon>metagenomes</taxon>
        <taxon>ecological metagenomes</taxon>
    </lineage>
</organism>
<dbReference type="AlphaFoldDB" id="X1VSZ6"/>